<feature type="compositionally biased region" description="Basic and acidic residues" evidence="1">
    <location>
        <begin position="137"/>
        <end position="148"/>
    </location>
</feature>
<keyword evidence="2" id="KW-0472">Membrane</keyword>
<keyword evidence="4" id="KW-1185">Reference proteome</keyword>
<reference evidence="3" key="1">
    <citation type="submission" date="2022-06" db="EMBL/GenBank/DDBJ databases">
        <title>Vallitalea longa sp. nov., an anaerobic bacterium isolated from marine sediment.</title>
        <authorList>
            <person name="Hirano S."/>
            <person name="Terahara T."/>
            <person name="Mori K."/>
            <person name="Hamada M."/>
            <person name="Matsumoto R."/>
            <person name="Kobayashi T."/>
        </authorList>
    </citation>
    <scope>NUCLEOTIDE SEQUENCE</scope>
    <source>
        <strain evidence="3">SH18-1</strain>
    </source>
</reference>
<name>A0A9W6DFZ6_9FIRM</name>
<keyword evidence="2" id="KW-0812">Transmembrane</keyword>
<dbReference type="RefSeq" id="WP_281819064.1">
    <property type="nucleotide sequence ID" value="NZ_BRLB01000021.1"/>
</dbReference>
<evidence type="ECO:0000313" key="4">
    <source>
        <dbReference type="Proteomes" id="UP001144256"/>
    </source>
</evidence>
<feature type="region of interest" description="Disordered" evidence="1">
    <location>
        <begin position="51"/>
        <end position="150"/>
    </location>
</feature>
<comment type="caution">
    <text evidence="3">The sequence shown here is derived from an EMBL/GenBank/DDBJ whole genome shotgun (WGS) entry which is preliminary data.</text>
</comment>
<organism evidence="3 4">
    <name type="scientific">Vallitalea longa</name>
    <dbReference type="NCBI Taxonomy" id="2936439"/>
    <lineage>
        <taxon>Bacteria</taxon>
        <taxon>Bacillati</taxon>
        <taxon>Bacillota</taxon>
        <taxon>Clostridia</taxon>
        <taxon>Lachnospirales</taxon>
        <taxon>Vallitaleaceae</taxon>
        <taxon>Vallitalea</taxon>
    </lineage>
</organism>
<dbReference type="EMBL" id="BRLB01000021">
    <property type="protein sequence ID" value="GKX31771.1"/>
    <property type="molecule type" value="Genomic_DNA"/>
</dbReference>
<feature type="compositionally biased region" description="Basic and acidic residues" evidence="1">
    <location>
        <begin position="57"/>
        <end position="126"/>
    </location>
</feature>
<dbReference type="Proteomes" id="UP001144256">
    <property type="component" value="Unassembled WGS sequence"/>
</dbReference>
<sequence length="232" mass="26765">MKNKKIIFILSGTLIAIFIIIGINVLAFNKKIQTYEVDENYISQNQIKNDDEQLGNKNKDIDNREVESSKDNDSVEEITKDKETSDTNKTNEQDGSDISKEDIKDDKADVIDSTKNDNEDVKKENNDITQSSDEDNADKSDKPEEDYKSYTNHDWVDDKINENREEIADEDLDTGLLIGDKIDDDIVLGYLEDGLTNEEKADLKEYLKIVLSDAEYQEMNVLFDRYNYMMDE</sequence>
<feature type="transmembrane region" description="Helical" evidence="2">
    <location>
        <begin position="6"/>
        <end position="27"/>
    </location>
</feature>
<keyword evidence="2" id="KW-1133">Transmembrane helix</keyword>
<evidence type="ECO:0000256" key="2">
    <source>
        <dbReference type="SAM" id="Phobius"/>
    </source>
</evidence>
<evidence type="ECO:0000256" key="1">
    <source>
        <dbReference type="SAM" id="MobiDB-lite"/>
    </source>
</evidence>
<gene>
    <name evidence="3" type="ORF">SH1V18_42510</name>
</gene>
<protein>
    <submittedName>
        <fullName evidence="3">Uncharacterized protein</fullName>
    </submittedName>
</protein>
<proteinExistence type="predicted"/>
<accession>A0A9W6DFZ6</accession>
<evidence type="ECO:0000313" key="3">
    <source>
        <dbReference type="EMBL" id="GKX31771.1"/>
    </source>
</evidence>
<dbReference type="AlphaFoldDB" id="A0A9W6DFZ6"/>